<comment type="caution">
    <text evidence="3">The sequence shown here is derived from an EMBL/GenBank/DDBJ whole genome shotgun (WGS) entry which is preliminary data.</text>
</comment>
<dbReference type="InterPro" id="IPR006015">
    <property type="entry name" value="Universal_stress_UspA"/>
</dbReference>
<reference evidence="3 4" key="1">
    <citation type="journal article" date="2019" name="Int. J. Syst. Evol. Microbiol.">
        <title>The Global Catalogue of Microorganisms (GCM) 10K type strain sequencing project: providing services to taxonomists for standard genome sequencing and annotation.</title>
        <authorList>
            <consortium name="The Broad Institute Genomics Platform"/>
            <consortium name="The Broad Institute Genome Sequencing Center for Infectious Disease"/>
            <person name="Wu L."/>
            <person name="Ma J."/>
        </authorList>
    </citation>
    <scope>NUCLEOTIDE SEQUENCE [LARGE SCALE GENOMIC DNA]</scope>
    <source>
        <strain evidence="3 4">CGMCC 1.12563</strain>
    </source>
</reference>
<dbReference type="AlphaFoldDB" id="A0ABD6B0L5"/>
<organism evidence="3 4">
    <name type="scientific">Halomarina rubra</name>
    <dbReference type="NCBI Taxonomy" id="2071873"/>
    <lineage>
        <taxon>Archaea</taxon>
        <taxon>Methanobacteriati</taxon>
        <taxon>Methanobacteriota</taxon>
        <taxon>Stenosarchaea group</taxon>
        <taxon>Halobacteria</taxon>
        <taxon>Halobacteriales</taxon>
        <taxon>Natronomonadaceae</taxon>
        <taxon>Halomarina</taxon>
    </lineage>
</organism>
<keyword evidence="4" id="KW-1185">Reference proteome</keyword>
<dbReference type="Proteomes" id="UP001597187">
    <property type="component" value="Unassembled WGS sequence"/>
</dbReference>
<dbReference type="SUPFAM" id="SSF52402">
    <property type="entry name" value="Adenine nucleotide alpha hydrolases-like"/>
    <property type="match status" value="1"/>
</dbReference>
<dbReference type="Gene3D" id="3.40.50.620">
    <property type="entry name" value="HUPs"/>
    <property type="match status" value="1"/>
</dbReference>
<dbReference type="PRINTS" id="PR01438">
    <property type="entry name" value="UNVRSLSTRESS"/>
</dbReference>
<evidence type="ECO:0000256" key="1">
    <source>
        <dbReference type="ARBA" id="ARBA00008791"/>
    </source>
</evidence>
<dbReference type="PANTHER" id="PTHR46268">
    <property type="entry name" value="STRESS RESPONSE PROTEIN NHAX"/>
    <property type="match status" value="1"/>
</dbReference>
<gene>
    <name evidence="3" type="ORF">ACFSBT_20195</name>
</gene>
<dbReference type="Pfam" id="PF00582">
    <property type="entry name" value="Usp"/>
    <property type="match status" value="1"/>
</dbReference>
<sequence length="148" mass="16729">MTEHVLVPIDGSPQAERAFEYAATLPDVRVTMLTVINPFDVDTERPGYQSPLGKSGMPAYSPEWYERYREEALDHQRELRERVEADAETDGHVVFGKAARQIVKYAEENDVDHVVIGTHGRRDLSRILLGSVAEVVVRRAPCRVTVVR</sequence>
<dbReference type="PANTHER" id="PTHR46268:SF6">
    <property type="entry name" value="UNIVERSAL STRESS PROTEIN UP12"/>
    <property type="match status" value="1"/>
</dbReference>
<name>A0ABD6B0L5_9EURY</name>
<dbReference type="RefSeq" id="WP_250875515.1">
    <property type="nucleotide sequence ID" value="NZ_JALXFV010000008.1"/>
</dbReference>
<accession>A0ABD6B0L5</accession>
<feature type="domain" description="UspA" evidence="2">
    <location>
        <begin position="1"/>
        <end position="148"/>
    </location>
</feature>
<evidence type="ECO:0000313" key="4">
    <source>
        <dbReference type="Proteomes" id="UP001597187"/>
    </source>
</evidence>
<dbReference type="CDD" id="cd00293">
    <property type="entry name" value="USP-like"/>
    <property type="match status" value="1"/>
</dbReference>
<dbReference type="InterPro" id="IPR014729">
    <property type="entry name" value="Rossmann-like_a/b/a_fold"/>
</dbReference>
<dbReference type="EMBL" id="JBHUDC010000008">
    <property type="protein sequence ID" value="MFD1515606.1"/>
    <property type="molecule type" value="Genomic_DNA"/>
</dbReference>
<dbReference type="InterPro" id="IPR006016">
    <property type="entry name" value="UspA"/>
</dbReference>
<evidence type="ECO:0000259" key="2">
    <source>
        <dbReference type="Pfam" id="PF00582"/>
    </source>
</evidence>
<comment type="similarity">
    <text evidence="1">Belongs to the universal stress protein A family.</text>
</comment>
<protein>
    <submittedName>
        <fullName evidence="3">Universal stress protein</fullName>
    </submittedName>
</protein>
<evidence type="ECO:0000313" key="3">
    <source>
        <dbReference type="EMBL" id="MFD1515606.1"/>
    </source>
</evidence>
<proteinExistence type="inferred from homology"/>